<organism evidence="1 2">
    <name type="scientific">Brachionus plicatilis</name>
    <name type="common">Marine rotifer</name>
    <name type="synonym">Brachionus muelleri</name>
    <dbReference type="NCBI Taxonomy" id="10195"/>
    <lineage>
        <taxon>Eukaryota</taxon>
        <taxon>Metazoa</taxon>
        <taxon>Spiralia</taxon>
        <taxon>Gnathifera</taxon>
        <taxon>Rotifera</taxon>
        <taxon>Eurotatoria</taxon>
        <taxon>Monogononta</taxon>
        <taxon>Pseudotrocha</taxon>
        <taxon>Ploima</taxon>
        <taxon>Brachionidae</taxon>
        <taxon>Brachionus</taxon>
    </lineage>
</organism>
<dbReference type="AlphaFoldDB" id="A0A3M7SMY1"/>
<proteinExistence type="predicted"/>
<accession>A0A3M7SMY1</accession>
<comment type="caution">
    <text evidence="1">The sequence shown here is derived from an EMBL/GenBank/DDBJ whole genome shotgun (WGS) entry which is preliminary data.</text>
</comment>
<keyword evidence="2" id="KW-1185">Reference proteome</keyword>
<gene>
    <name evidence="1" type="ORF">BpHYR1_025967</name>
</gene>
<dbReference type="Proteomes" id="UP000276133">
    <property type="component" value="Unassembled WGS sequence"/>
</dbReference>
<protein>
    <submittedName>
        <fullName evidence="1">Uncharacterized protein</fullName>
    </submittedName>
</protein>
<evidence type="ECO:0000313" key="2">
    <source>
        <dbReference type="Proteomes" id="UP000276133"/>
    </source>
</evidence>
<name>A0A3M7SMY1_BRAPC</name>
<evidence type="ECO:0000313" key="1">
    <source>
        <dbReference type="EMBL" id="RNA36888.1"/>
    </source>
</evidence>
<dbReference type="EMBL" id="REGN01001117">
    <property type="protein sequence ID" value="RNA36888.1"/>
    <property type="molecule type" value="Genomic_DNA"/>
</dbReference>
<sequence length="69" mass="8605">MVEKLRRSFKIWTFDTFKIFLTKGVEIFTLIWLLLKFWRGEIKLLKSTYKDTFKKNLKFPKYYLTIFQD</sequence>
<reference evidence="1 2" key="1">
    <citation type="journal article" date="2018" name="Sci. Rep.">
        <title>Genomic signatures of local adaptation to the degree of environmental predictability in rotifers.</title>
        <authorList>
            <person name="Franch-Gras L."/>
            <person name="Hahn C."/>
            <person name="Garcia-Roger E.M."/>
            <person name="Carmona M.J."/>
            <person name="Serra M."/>
            <person name="Gomez A."/>
        </authorList>
    </citation>
    <scope>NUCLEOTIDE SEQUENCE [LARGE SCALE GENOMIC DNA]</scope>
    <source>
        <strain evidence="1">HYR1</strain>
    </source>
</reference>